<dbReference type="GO" id="GO:0034727">
    <property type="term" value="P:piecemeal microautophagy of the nucleus"/>
    <property type="evidence" value="ECO:0007669"/>
    <property type="project" value="TreeGrafter"/>
</dbReference>
<dbReference type="EnsemblPlants" id="OMERI03G09780.1">
    <property type="protein sequence ID" value="OMERI03G09780.1"/>
    <property type="gene ID" value="OMERI03G09780"/>
</dbReference>
<keyword evidence="8 10" id="KW-0445">Lipid transport</keyword>
<name>A0A0E0CY06_9ORYZ</name>
<evidence type="ECO:0000256" key="1">
    <source>
        <dbReference type="ARBA" id="ARBA00004511"/>
    </source>
</evidence>
<dbReference type="Pfam" id="PF04109">
    <property type="entry name" value="ATG9"/>
    <property type="match status" value="1"/>
</dbReference>
<keyword evidence="13" id="KW-1185">Reference proteome</keyword>
<evidence type="ECO:0000256" key="8">
    <source>
        <dbReference type="ARBA" id="ARBA00023055"/>
    </source>
</evidence>
<dbReference type="eggNOG" id="KOG2173">
    <property type="taxonomic scope" value="Eukaryota"/>
</dbReference>
<reference evidence="12" key="2">
    <citation type="submission" date="2018-05" db="EMBL/GenBank/DDBJ databases">
        <title>OmerRS3 (Oryza meridionalis Reference Sequence Version 3).</title>
        <authorList>
            <person name="Zhang J."/>
            <person name="Kudrna D."/>
            <person name="Lee S."/>
            <person name="Talag J."/>
            <person name="Welchert J."/>
            <person name="Wing R.A."/>
        </authorList>
    </citation>
    <scope>NUCLEOTIDE SEQUENCE [LARGE SCALE GENOMIC DNA]</scope>
    <source>
        <strain evidence="12">cv. OR44</strain>
    </source>
</reference>
<keyword evidence="9 10" id="KW-0472">Membrane</keyword>
<evidence type="ECO:0000256" key="4">
    <source>
        <dbReference type="ARBA" id="ARBA00022448"/>
    </source>
</evidence>
<dbReference type="AlphaFoldDB" id="A0A0E0CY06"/>
<feature type="compositionally biased region" description="Basic and acidic residues" evidence="11">
    <location>
        <begin position="1001"/>
        <end position="1011"/>
    </location>
</feature>
<proteinExistence type="inferred from homology"/>
<dbReference type="GO" id="GO:0034497">
    <property type="term" value="P:protein localization to phagophore assembly site"/>
    <property type="evidence" value="ECO:0007669"/>
    <property type="project" value="TreeGrafter"/>
</dbReference>
<dbReference type="GO" id="GO:0034045">
    <property type="term" value="C:phagophore assembly site membrane"/>
    <property type="evidence" value="ECO:0007669"/>
    <property type="project" value="UniProtKB-SubCell"/>
</dbReference>
<dbReference type="GO" id="GO:0005776">
    <property type="term" value="C:autophagosome"/>
    <property type="evidence" value="ECO:0007669"/>
    <property type="project" value="TreeGrafter"/>
</dbReference>
<evidence type="ECO:0000256" key="2">
    <source>
        <dbReference type="ARBA" id="ARBA00006185"/>
    </source>
</evidence>
<evidence type="ECO:0000256" key="10">
    <source>
        <dbReference type="RuleBase" id="RU364027"/>
    </source>
</evidence>
<evidence type="ECO:0000256" key="6">
    <source>
        <dbReference type="ARBA" id="ARBA00022989"/>
    </source>
</evidence>
<feature type="transmembrane region" description="Helical" evidence="10">
    <location>
        <begin position="570"/>
        <end position="589"/>
    </location>
</feature>
<dbReference type="PANTHER" id="PTHR13038:SF10">
    <property type="entry name" value="AUTOPHAGY-RELATED PROTEIN 9"/>
    <property type="match status" value="1"/>
</dbReference>
<comment type="function">
    <text evidence="10">Phospholipid scramblase involved in autophagy. Cycles between the preautophagosomal structure/phagophore assembly site (PAS) and the cytoplasmic vesicle pool and supplies membrane for the growing autophagosome. Lipid scramblase activity plays a key role in preautophagosomal structure/phagophore assembly by distributing the phospholipids that arrive through ATG2 from the cytoplasmic to the luminal leaflet of the bilayer, thereby driving autophagosomal membrane expansion.</text>
</comment>
<evidence type="ECO:0000256" key="11">
    <source>
        <dbReference type="SAM" id="MobiDB-lite"/>
    </source>
</evidence>
<dbReference type="GO" id="GO:0061709">
    <property type="term" value="P:reticulophagy"/>
    <property type="evidence" value="ECO:0007669"/>
    <property type="project" value="TreeGrafter"/>
</dbReference>
<comment type="similarity">
    <text evidence="2 10">Belongs to the ATG9 family.</text>
</comment>
<dbReference type="PANTHER" id="PTHR13038">
    <property type="entry name" value="APG9 AUTOPHAGY 9"/>
    <property type="match status" value="1"/>
</dbReference>
<sequence>MAPRSQITWRRWRPAQREATRAQQQPPTRSKAKPNPWINETNKNDPPVQYDSILSPIPSRLLETHHPLLVSSFVSRLVFPVLLRAIPQPSPKPQSTASRLPPPPRAPLPPCAGDRRCPPDSREGRAGHRIASRGGDTDDDRNVQPRFNWPWRSESPLSAQLLIDIPPEIELSDYRRLPGSGSESPSGLLHGEGFKDEPIADLDIFFERLYEYFCAKGLRCIITKWIIEMLNVLFMVCCIGFFFLIVDWNALGHLKCGVEALESGEKPCDLMQVVKHNPLVPFTFPKMITIGSMVILTTYGLINFLKFFVQLRSTLNIRDFYCNSLKITDLEIQTTSWPKIIEKVVLLQKSQKLCVVRDLSEHDIIMRIMRKENYLIGMVNKGIISFPIRPWVPGAGPTVKSHLQNRRNHLILPKALEWTLNWCIFQSMFDSKFCVRKDFLTSPAVLKKRLVFVGISMLILSPCLVIFPLVYLILRHAEEIYNHPSTASSRRWSNLSRWIFREYNEVDHFFRHRMNNSAVHSLNYLKQFPTPLISIMAKFISFVSGGLAGALIIIGFLGESVLEGHIFGRNLFWYTIVFGTIAAISRKVVADELQVIDPEGAMCNVVQQTHYMPKRWRGKEDSEVVRREFETLFQFTIVMLLEEMASIFITPYLLIFEVPKRVDDILRFISDFTIYVDGVGDVCSLSLFDFRRHGNRNYASPFDALKTLRSSQGKMEKSFLSFQSVYPSWEPNAEGKQFLTNLQKFKEKQIRQQALAQYQAMEASGLVASTRGHRDDIFHQLLPSDIHNRAEAVSPAVYNLGPLGLLDTDQRSHPYILDWYYVCHPPHLDRTEAPYFNEVFPETSENTGSAAFKASEIEEARGWDSDTVPPLRADRDEWNFNHERVRSHMDASTSSNLFHHAPVEHRDTKGNIIDWWAQAPEHSTGQQGSFLEPPEFGNRYVAGNRSSYHSGDVSDGSVEELERRYNRSSSSWRRPQDLSTTRYMDDSDIEEGLNLPFADLPQKDEDARHGTSDTNDPTPVGLPVRIIPRSSDPV</sequence>
<feature type="transmembrane region" description="Helical" evidence="10">
    <location>
        <begin position="287"/>
        <end position="309"/>
    </location>
</feature>
<evidence type="ECO:0000256" key="3">
    <source>
        <dbReference type="ARBA" id="ARBA00018074"/>
    </source>
</evidence>
<dbReference type="GO" id="GO:0000422">
    <property type="term" value="P:autophagy of mitochondrion"/>
    <property type="evidence" value="ECO:0007669"/>
    <property type="project" value="TreeGrafter"/>
</dbReference>
<evidence type="ECO:0000256" key="9">
    <source>
        <dbReference type="ARBA" id="ARBA00023136"/>
    </source>
</evidence>
<evidence type="ECO:0000256" key="5">
    <source>
        <dbReference type="ARBA" id="ARBA00022692"/>
    </source>
</evidence>
<reference evidence="12" key="1">
    <citation type="submission" date="2015-04" db="UniProtKB">
        <authorList>
            <consortium name="EnsemblPlants"/>
        </authorList>
    </citation>
    <scope>IDENTIFICATION</scope>
</reference>
<keyword evidence="4 10" id="KW-0813">Transport</keyword>
<dbReference type="HOGENOM" id="CLU_330511_0_0_1"/>
<protein>
    <recommendedName>
        <fullName evidence="3 10">Autophagy-related protein 9</fullName>
    </recommendedName>
</protein>
<feature type="compositionally biased region" description="Pro residues" evidence="11">
    <location>
        <begin position="100"/>
        <end position="110"/>
    </location>
</feature>
<dbReference type="GO" id="GO:0006869">
    <property type="term" value="P:lipid transport"/>
    <property type="evidence" value="ECO:0007669"/>
    <property type="project" value="UniProtKB-KW"/>
</dbReference>
<feature type="region of interest" description="Disordered" evidence="11">
    <location>
        <begin position="923"/>
        <end position="1034"/>
    </location>
</feature>
<dbReference type="STRING" id="40149.A0A0E0CY06"/>
<evidence type="ECO:0000313" key="12">
    <source>
        <dbReference type="EnsemblPlants" id="OMERI03G09780.1"/>
    </source>
</evidence>
<dbReference type="InterPro" id="IPR007241">
    <property type="entry name" value="Autophagy-rel_prot_9"/>
</dbReference>
<feature type="region of interest" description="Disordered" evidence="11">
    <location>
        <begin position="1"/>
        <end position="50"/>
    </location>
</feature>
<keyword evidence="6 10" id="KW-1133">Transmembrane helix</keyword>
<feature type="compositionally biased region" description="Basic and acidic residues" evidence="11">
    <location>
        <begin position="113"/>
        <end position="126"/>
    </location>
</feature>
<evidence type="ECO:0000313" key="13">
    <source>
        <dbReference type="Proteomes" id="UP000008021"/>
    </source>
</evidence>
<feature type="transmembrane region" description="Helical" evidence="10">
    <location>
        <begin position="532"/>
        <end position="558"/>
    </location>
</feature>
<accession>A0A0E0CY06</accession>
<comment type="subcellular location">
    <subcellularLocation>
        <location evidence="1 10">Preautophagosomal structure membrane</location>
        <topology evidence="1 10">Multi-pass membrane protein</topology>
    </subcellularLocation>
</comment>
<feature type="transmembrane region" description="Helical" evidence="10">
    <location>
        <begin position="225"/>
        <end position="245"/>
    </location>
</feature>
<keyword evidence="7 10" id="KW-0072">Autophagy</keyword>
<organism evidence="12">
    <name type="scientific">Oryza meridionalis</name>
    <dbReference type="NCBI Taxonomy" id="40149"/>
    <lineage>
        <taxon>Eukaryota</taxon>
        <taxon>Viridiplantae</taxon>
        <taxon>Streptophyta</taxon>
        <taxon>Embryophyta</taxon>
        <taxon>Tracheophyta</taxon>
        <taxon>Spermatophyta</taxon>
        <taxon>Magnoliopsida</taxon>
        <taxon>Liliopsida</taxon>
        <taxon>Poales</taxon>
        <taxon>Poaceae</taxon>
        <taxon>BOP clade</taxon>
        <taxon>Oryzoideae</taxon>
        <taxon>Oryzeae</taxon>
        <taxon>Oryzinae</taxon>
        <taxon>Oryza</taxon>
    </lineage>
</organism>
<feature type="transmembrane region" description="Helical" evidence="10">
    <location>
        <begin position="450"/>
        <end position="474"/>
    </location>
</feature>
<dbReference type="Gramene" id="OMERI03G09780.1">
    <property type="protein sequence ID" value="OMERI03G09780.1"/>
    <property type="gene ID" value="OMERI03G09780"/>
</dbReference>
<keyword evidence="5 10" id="KW-0812">Transmembrane</keyword>
<dbReference type="Proteomes" id="UP000008021">
    <property type="component" value="Chromosome 3"/>
</dbReference>
<evidence type="ECO:0000256" key="7">
    <source>
        <dbReference type="ARBA" id="ARBA00023006"/>
    </source>
</evidence>
<feature type="region of interest" description="Disordered" evidence="11">
    <location>
        <begin position="86"/>
        <end position="144"/>
    </location>
</feature>